<keyword evidence="13" id="KW-0325">Glycoprotein</keyword>
<dbReference type="PROSITE" id="PS00018">
    <property type="entry name" value="EF_HAND_1"/>
    <property type="match status" value="2"/>
</dbReference>
<dbReference type="EnsemblProtists" id="EKX53875">
    <property type="protein sequence ID" value="EKX53875"/>
    <property type="gene ID" value="GUITHDRAFT_132907"/>
</dbReference>
<proteinExistence type="predicted"/>
<evidence type="ECO:0000256" key="7">
    <source>
        <dbReference type="ARBA" id="ARBA00022737"/>
    </source>
</evidence>
<comment type="subcellular location">
    <subcellularLocation>
        <location evidence="1">Membrane</location>
        <topology evidence="1">Multi-pass membrane protein</topology>
    </subcellularLocation>
</comment>
<keyword evidence="15" id="KW-0175">Coiled coil</keyword>
<dbReference type="SUPFAM" id="SSF81324">
    <property type="entry name" value="Voltage-gated potassium channels"/>
    <property type="match status" value="3"/>
</dbReference>
<dbReference type="EMBL" id="JH992969">
    <property type="protein sequence ID" value="EKX53875.1"/>
    <property type="molecule type" value="Genomic_DNA"/>
</dbReference>
<accession>L1K0A7</accession>
<evidence type="ECO:0000313" key="19">
    <source>
        <dbReference type="EnsemblProtists" id="EKX53875"/>
    </source>
</evidence>
<dbReference type="InterPro" id="IPR005821">
    <property type="entry name" value="Ion_trans_dom"/>
</dbReference>
<evidence type="ECO:0000313" key="20">
    <source>
        <dbReference type="Proteomes" id="UP000011087"/>
    </source>
</evidence>
<keyword evidence="14" id="KW-0407">Ion channel</keyword>
<keyword evidence="4" id="KW-0109">Calcium transport</keyword>
<name>L1K0A7_GUITC</name>
<dbReference type="KEGG" id="gtt:GUITHDRAFT_132907"/>
<feature type="transmembrane region" description="Helical" evidence="16">
    <location>
        <begin position="435"/>
        <end position="461"/>
    </location>
</feature>
<keyword evidence="2" id="KW-0813">Transport</keyword>
<dbReference type="eggNOG" id="KOG0028">
    <property type="taxonomic scope" value="Eukaryota"/>
</dbReference>
<feature type="transmembrane region" description="Helical" evidence="16">
    <location>
        <begin position="1044"/>
        <end position="1067"/>
    </location>
</feature>
<dbReference type="InterPro" id="IPR018247">
    <property type="entry name" value="EF_Hand_1_Ca_BS"/>
</dbReference>
<feature type="transmembrane region" description="Helical" evidence="16">
    <location>
        <begin position="1247"/>
        <end position="1272"/>
    </location>
</feature>
<evidence type="ECO:0000256" key="10">
    <source>
        <dbReference type="ARBA" id="ARBA00022989"/>
    </source>
</evidence>
<dbReference type="FunFam" id="1.10.238.10:FF:000178">
    <property type="entry name" value="Calmodulin-2 A"/>
    <property type="match status" value="1"/>
</dbReference>
<dbReference type="GO" id="GO:0005891">
    <property type="term" value="C:voltage-gated calcium channel complex"/>
    <property type="evidence" value="ECO:0007669"/>
    <property type="project" value="TreeGrafter"/>
</dbReference>
<dbReference type="InterPro" id="IPR002048">
    <property type="entry name" value="EF_hand_dom"/>
</dbReference>
<evidence type="ECO:0000259" key="17">
    <source>
        <dbReference type="PROSITE" id="PS50222"/>
    </source>
</evidence>
<dbReference type="eggNOG" id="KOG2301">
    <property type="taxonomic scope" value="Eukaryota"/>
</dbReference>
<evidence type="ECO:0000256" key="6">
    <source>
        <dbReference type="ARBA" id="ARBA00022692"/>
    </source>
</evidence>
<feature type="transmembrane region" description="Helical" evidence="16">
    <location>
        <begin position="1451"/>
        <end position="1474"/>
    </location>
</feature>
<dbReference type="PANTHER" id="PTHR45628:SF7">
    <property type="entry name" value="VOLTAGE-DEPENDENT CALCIUM CHANNEL TYPE A SUBUNIT ALPHA-1"/>
    <property type="match status" value="1"/>
</dbReference>
<keyword evidence="7" id="KW-0677">Repeat</keyword>
<dbReference type="Proteomes" id="UP000011087">
    <property type="component" value="Unassembled WGS sequence"/>
</dbReference>
<dbReference type="CDD" id="cd00051">
    <property type="entry name" value="EFh"/>
    <property type="match status" value="1"/>
</dbReference>
<dbReference type="HOGENOM" id="CLU_243424_0_0_1"/>
<keyword evidence="12 16" id="KW-0472">Membrane</keyword>
<feature type="domain" description="EF-hand" evidence="17">
    <location>
        <begin position="117"/>
        <end position="152"/>
    </location>
</feature>
<dbReference type="GO" id="GO:0043226">
    <property type="term" value="C:organelle"/>
    <property type="evidence" value="ECO:0007669"/>
    <property type="project" value="UniProtKB-ARBA"/>
</dbReference>
<evidence type="ECO:0000256" key="2">
    <source>
        <dbReference type="ARBA" id="ARBA00022448"/>
    </source>
</evidence>
<feature type="domain" description="EF-hand" evidence="17">
    <location>
        <begin position="153"/>
        <end position="188"/>
    </location>
</feature>
<evidence type="ECO:0000256" key="5">
    <source>
        <dbReference type="ARBA" id="ARBA00022673"/>
    </source>
</evidence>
<dbReference type="GO" id="GO:0098703">
    <property type="term" value="P:calcium ion import across plasma membrane"/>
    <property type="evidence" value="ECO:0007669"/>
    <property type="project" value="TreeGrafter"/>
</dbReference>
<feature type="transmembrane region" description="Helical" evidence="16">
    <location>
        <begin position="1215"/>
        <end position="1235"/>
    </location>
</feature>
<organism evidence="18">
    <name type="scientific">Guillardia theta (strain CCMP2712)</name>
    <name type="common">Cryptophyte</name>
    <dbReference type="NCBI Taxonomy" id="905079"/>
    <lineage>
        <taxon>Eukaryota</taxon>
        <taxon>Cryptophyceae</taxon>
        <taxon>Pyrenomonadales</taxon>
        <taxon>Geminigeraceae</taxon>
        <taxon>Guillardia</taxon>
    </lineage>
</organism>
<evidence type="ECO:0000256" key="4">
    <source>
        <dbReference type="ARBA" id="ARBA00022568"/>
    </source>
</evidence>
<dbReference type="GeneID" id="17310345"/>
<dbReference type="OrthoDB" id="416585at2759"/>
<dbReference type="RefSeq" id="XP_005840855.1">
    <property type="nucleotide sequence ID" value="XM_005840798.1"/>
</dbReference>
<dbReference type="InterPro" id="IPR011992">
    <property type="entry name" value="EF-hand-dom_pair"/>
</dbReference>
<protein>
    <recommendedName>
        <fullName evidence="17">EF-hand domain-containing protein</fullName>
    </recommendedName>
</protein>
<evidence type="ECO:0000256" key="16">
    <source>
        <dbReference type="SAM" id="Phobius"/>
    </source>
</evidence>
<evidence type="ECO:0000256" key="9">
    <source>
        <dbReference type="ARBA" id="ARBA00022882"/>
    </source>
</evidence>
<feature type="transmembrane region" description="Helical" evidence="16">
    <location>
        <begin position="885"/>
        <end position="906"/>
    </location>
</feature>
<keyword evidence="11" id="KW-0406">Ion transport</keyword>
<feature type="transmembrane region" description="Helical" evidence="16">
    <location>
        <begin position="203"/>
        <end position="220"/>
    </location>
</feature>
<evidence type="ECO:0000256" key="14">
    <source>
        <dbReference type="ARBA" id="ARBA00023303"/>
    </source>
</evidence>
<dbReference type="SUPFAM" id="SSF47473">
    <property type="entry name" value="EF-hand"/>
    <property type="match status" value="1"/>
</dbReference>
<dbReference type="Gene3D" id="1.10.238.10">
    <property type="entry name" value="EF-hand"/>
    <property type="match status" value="1"/>
</dbReference>
<dbReference type="SMART" id="SM00054">
    <property type="entry name" value="EFh"/>
    <property type="match status" value="2"/>
</dbReference>
<evidence type="ECO:0000313" key="18">
    <source>
        <dbReference type="EMBL" id="EKX53875.1"/>
    </source>
</evidence>
<evidence type="ECO:0000256" key="3">
    <source>
        <dbReference type="ARBA" id="ARBA00022553"/>
    </source>
</evidence>
<feature type="transmembrane region" description="Helical" evidence="16">
    <location>
        <begin position="267"/>
        <end position="286"/>
    </location>
</feature>
<evidence type="ECO:0000256" key="11">
    <source>
        <dbReference type="ARBA" id="ARBA00023065"/>
    </source>
</evidence>
<dbReference type="PANTHER" id="PTHR45628">
    <property type="entry name" value="VOLTAGE-DEPENDENT CALCIUM CHANNEL TYPE A SUBUNIT ALPHA-1"/>
    <property type="match status" value="1"/>
</dbReference>
<reference evidence="18 20" key="1">
    <citation type="journal article" date="2012" name="Nature">
        <title>Algal genomes reveal evolutionary mosaicism and the fate of nucleomorphs.</title>
        <authorList>
            <consortium name="DOE Joint Genome Institute"/>
            <person name="Curtis B.A."/>
            <person name="Tanifuji G."/>
            <person name="Burki F."/>
            <person name="Gruber A."/>
            <person name="Irimia M."/>
            <person name="Maruyama S."/>
            <person name="Arias M.C."/>
            <person name="Ball S.G."/>
            <person name="Gile G.H."/>
            <person name="Hirakawa Y."/>
            <person name="Hopkins J.F."/>
            <person name="Kuo A."/>
            <person name="Rensing S.A."/>
            <person name="Schmutz J."/>
            <person name="Symeonidi A."/>
            <person name="Elias M."/>
            <person name="Eveleigh R.J."/>
            <person name="Herman E.K."/>
            <person name="Klute M.J."/>
            <person name="Nakayama T."/>
            <person name="Obornik M."/>
            <person name="Reyes-Prieto A."/>
            <person name="Armbrust E.V."/>
            <person name="Aves S.J."/>
            <person name="Beiko R.G."/>
            <person name="Coutinho P."/>
            <person name="Dacks J.B."/>
            <person name="Durnford D.G."/>
            <person name="Fast N.M."/>
            <person name="Green B.R."/>
            <person name="Grisdale C.J."/>
            <person name="Hempel F."/>
            <person name="Henrissat B."/>
            <person name="Hoppner M.P."/>
            <person name="Ishida K."/>
            <person name="Kim E."/>
            <person name="Koreny L."/>
            <person name="Kroth P.G."/>
            <person name="Liu Y."/>
            <person name="Malik S.B."/>
            <person name="Maier U.G."/>
            <person name="McRose D."/>
            <person name="Mock T."/>
            <person name="Neilson J.A."/>
            <person name="Onodera N.T."/>
            <person name="Poole A.M."/>
            <person name="Pritham E.J."/>
            <person name="Richards T.A."/>
            <person name="Rocap G."/>
            <person name="Roy S.W."/>
            <person name="Sarai C."/>
            <person name="Schaack S."/>
            <person name="Shirato S."/>
            <person name="Slamovits C.H."/>
            <person name="Spencer D.F."/>
            <person name="Suzuki S."/>
            <person name="Worden A.Z."/>
            <person name="Zauner S."/>
            <person name="Barry K."/>
            <person name="Bell C."/>
            <person name="Bharti A.K."/>
            <person name="Crow J.A."/>
            <person name="Grimwood J."/>
            <person name="Kramer R."/>
            <person name="Lindquist E."/>
            <person name="Lucas S."/>
            <person name="Salamov A."/>
            <person name="McFadden G.I."/>
            <person name="Lane C.E."/>
            <person name="Keeling P.J."/>
            <person name="Gray M.W."/>
            <person name="Grigoriev I.V."/>
            <person name="Archibald J.M."/>
        </authorList>
    </citation>
    <scope>NUCLEOTIDE SEQUENCE</scope>
    <source>
        <strain evidence="18 20">CCMP2712</strain>
    </source>
</reference>
<dbReference type="InterPro" id="IPR050599">
    <property type="entry name" value="VDCC_alpha-1_subunit"/>
</dbReference>
<dbReference type="GO" id="GO:0008331">
    <property type="term" value="F:high voltage-gated calcium channel activity"/>
    <property type="evidence" value="ECO:0007669"/>
    <property type="project" value="TreeGrafter"/>
</dbReference>
<feature type="transmembrane region" description="Helical" evidence="16">
    <location>
        <begin position="1004"/>
        <end position="1023"/>
    </location>
</feature>
<dbReference type="Pfam" id="PF00520">
    <property type="entry name" value="Ion_trans"/>
    <property type="match status" value="4"/>
</dbReference>
<keyword evidence="3" id="KW-0597">Phosphoprotein</keyword>
<evidence type="ECO:0000256" key="13">
    <source>
        <dbReference type="ARBA" id="ARBA00023180"/>
    </source>
</evidence>
<reference evidence="19" key="3">
    <citation type="submission" date="2016-03" db="UniProtKB">
        <authorList>
            <consortium name="EnsemblProtists"/>
        </authorList>
    </citation>
    <scope>IDENTIFICATION</scope>
</reference>
<feature type="coiled-coil region" evidence="15">
    <location>
        <begin position="461"/>
        <end position="491"/>
    </location>
</feature>
<evidence type="ECO:0000256" key="15">
    <source>
        <dbReference type="SAM" id="Coils"/>
    </source>
</evidence>
<sequence length="1624" mass="183329">MTDSDREFEMLKEKLRKLLESPFFEGFIYLVILYNIATMALDDIYVNSPSTVRVVLAQWYNYETIIRLDSITDTIVLSIFTLEAALKILAYGAGYKPAGEGKAMFIQGEQQSSVSEEKVKAIRDAFDMFDADGGGSIDEFEMRIAMRALGISRSRKEVKSLFEAADIDGSGQLEFEEFKEIMIAKMSEERVIDGYFVSYWNRLDFFIVCVCWIVFIVAAIDKQASADIGRMAKVLRLFRPLRALRNLEGPMDVLRVIPASRSSMTNLLVLFSFIVFIYSILGINLYGIDGSFYGKCVVADGNTLAATWDQRMYGIVPSNFTNKEPTFGEMQIPLRVCGPSGGGCEEDFFECSCKPPSENLSDISFAELHPGCRRSPTGSLLDQTNTGAPQLPFFGFLGFSNFPIAVLTIFSTTSLSNWNMTLMYAMEGLDPTVGWLFFISLIILARFWILNLAMAVMAMAYREVRSRRREIQKEKAQIRAETLLVKKLQKEQKISAVKETDESINIQSKKFAKILEVIKLKLDKSNMSEIDEENYDDLYNFLDEKTKDGVVSIEDFHASMLRPFREATSIESKMRRFYYAKESGIAEGLGLSMPLMSRIKEVFALAGCASEGYLTKEGLRYLVGLVFSQDDKKQLMEEENFFWILGLFPVSNVYLHKNNVPFTRLPLLIARAMAAPRVLDECAELIPEVIMEKLEQLHLRADFGPRVGAWKLVAGAGGSKILVSAEKAGGTPAVAALSSSAGGQITLMEGEMVPGGTGISITDQREDLIQFLNMLQPVVMPEKGRSWTRRIRVSSYLDMVFISIIVVNFLIMTTEHFDGTVVMDCDDDNICPQHLLIMNATQRRLIEVSDVLFTIVFSLEVLLRITAAGSFLRYIIIPQNRLDSALVLVSLLQLTIPGNFVHLFVLRIVRLVRIFKVVAKFRRLRMLFWKVALSLSPILHVIAVLCFAMVMVALLGMQLFMCPIRPYSCGEEERDASGLCPVFDQSCFYDSHCPLYMFCSFKPYINFNTFWSSFFTTFVVLTGDDWTGIMYSAMRIYSNPVGAAIFFVLVYSFLAYILLNCFIAVIIENFEMTDEEKISNQLAAYRIKVLNDMHKKQQSSRKKRQASQDKNLEQELGKDIPNHVLDVLNEDFKDVYEYEEEDVVIFGFLAPPTPNSSCPQAPRNLRGWARDIYDNQWFENIIICCIAVGTVCLALDSPISEFSLLDPTFFAKADIALFVIYMIEFVLKVLHHGIYWEHKDAYFQSEWNVLDFVVLLCQLADVTGLIHGISAMKAARVLRPLRLLSKISSLQRLLAAVGSSATDFASVGILALFILTCFSVLGVNLFAGKLDLCNDDSPGVRTVYMSVPCESNQTFDAPPGLSVSTIYCDGKARRRFAPPINTRWECSGSFLSYDNSQGYYVYKGDQTEIFKAAQTLFEILCLENWTEIAQSVVECQGVGLQPTYQFTRWNWVYIAAFIVAEAFMVLPLVVGVVVDNIKRKSGAVISTDLQNNWTLFEKKIATLKPIRHHINLKSQVQAFAWNLSRSPYFSQLILATIVFNMITMAADHYNPTEGWSQFFTFLPHSLLGQHVNIVWRLLQCLLIIFLGFHNVAVVSMLDEAAHCKSVDIHAINLQSCLAKEERSL</sequence>
<keyword evidence="8" id="KW-0106">Calcium</keyword>
<evidence type="ECO:0000256" key="12">
    <source>
        <dbReference type="ARBA" id="ARBA00023136"/>
    </source>
</evidence>
<keyword evidence="20" id="KW-1185">Reference proteome</keyword>
<gene>
    <name evidence="18" type="ORF">GUITHDRAFT_132907</name>
</gene>
<feature type="transmembrane region" description="Helical" evidence="16">
    <location>
        <begin position="1573"/>
        <end position="1594"/>
    </location>
</feature>
<keyword evidence="9" id="KW-0851">Voltage-gated channel</keyword>
<keyword evidence="5" id="KW-0107">Calcium channel</keyword>
<dbReference type="GO" id="GO:0005509">
    <property type="term" value="F:calcium ion binding"/>
    <property type="evidence" value="ECO:0007669"/>
    <property type="project" value="InterPro"/>
</dbReference>
<keyword evidence="10 16" id="KW-1133">Transmembrane helix</keyword>
<feature type="transmembrane region" description="Helical" evidence="16">
    <location>
        <begin position="393"/>
        <end position="415"/>
    </location>
</feature>
<dbReference type="PaxDb" id="55529-EKX53875"/>
<feature type="transmembrane region" description="Helical" evidence="16">
    <location>
        <begin position="1177"/>
        <end position="1195"/>
    </location>
</feature>
<dbReference type="Gene3D" id="1.10.287.70">
    <property type="match status" value="3"/>
</dbReference>
<dbReference type="InterPro" id="IPR027359">
    <property type="entry name" value="Volt_channel_dom_sf"/>
</dbReference>
<dbReference type="PROSITE" id="PS50222">
    <property type="entry name" value="EF_HAND_2"/>
    <property type="match status" value="2"/>
</dbReference>
<reference evidence="20" key="2">
    <citation type="submission" date="2012-11" db="EMBL/GenBank/DDBJ databases">
        <authorList>
            <person name="Kuo A."/>
            <person name="Curtis B.A."/>
            <person name="Tanifuji G."/>
            <person name="Burki F."/>
            <person name="Gruber A."/>
            <person name="Irimia M."/>
            <person name="Maruyama S."/>
            <person name="Arias M.C."/>
            <person name="Ball S.G."/>
            <person name="Gile G.H."/>
            <person name="Hirakawa Y."/>
            <person name="Hopkins J.F."/>
            <person name="Rensing S.A."/>
            <person name="Schmutz J."/>
            <person name="Symeonidi A."/>
            <person name="Elias M."/>
            <person name="Eveleigh R.J."/>
            <person name="Herman E.K."/>
            <person name="Klute M.J."/>
            <person name="Nakayama T."/>
            <person name="Obornik M."/>
            <person name="Reyes-Prieto A."/>
            <person name="Armbrust E.V."/>
            <person name="Aves S.J."/>
            <person name="Beiko R.G."/>
            <person name="Coutinho P."/>
            <person name="Dacks J.B."/>
            <person name="Durnford D.G."/>
            <person name="Fast N.M."/>
            <person name="Green B.R."/>
            <person name="Grisdale C."/>
            <person name="Hempe F."/>
            <person name="Henrissat B."/>
            <person name="Hoppner M.P."/>
            <person name="Ishida K.-I."/>
            <person name="Kim E."/>
            <person name="Koreny L."/>
            <person name="Kroth P.G."/>
            <person name="Liu Y."/>
            <person name="Malik S.-B."/>
            <person name="Maier U.G."/>
            <person name="McRose D."/>
            <person name="Mock T."/>
            <person name="Neilson J.A."/>
            <person name="Onodera N.T."/>
            <person name="Poole A.M."/>
            <person name="Pritham E.J."/>
            <person name="Richards T.A."/>
            <person name="Rocap G."/>
            <person name="Roy S.W."/>
            <person name="Sarai C."/>
            <person name="Schaack S."/>
            <person name="Shirato S."/>
            <person name="Slamovits C.H."/>
            <person name="Spencer D.F."/>
            <person name="Suzuki S."/>
            <person name="Worden A.Z."/>
            <person name="Zauner S."/>
            <person name="Barry K."/>
            <person name="Bell C."/>
            <person name="Bharti A.K."/>
            <person name="Crow J.A."/>
            <person name="Grimwood J."/>
            <person name="Kramer R."/>
            <person name="Lindquist E."/>
            <person name="Lucas S."/>
            <person name="Salamov A."/>
            <person name="McFadden G.I."/>
            <person name="Lane C.E."/>
            <person name="Keeling P.J."/>
            <person name="Gray M.W."/>
            <person name="Grigoriev I.V."/>
            <person name="Archibald J.M."/>
        </authorList>
    </citation>
    <scope>NUCLEOTIDE SEQUENCE</scope>
    <source>
        <strain evidence="20">CCMP2712</strain>
    </source>
</reference>
<dbReference type="Pfam" id="PF13833">
    <property type="entry name" value="EF-hand_8"/>
    <property type="match status" value="1"/>
</dbReference>
<dbReference type="STRING" id="905079.L1K0A7"/>
<evidence type="ECO:0000256" key="1">
    <source>
        <dbReference type="ARBA" id="ARBA00004141"/>
    </source>
</evidence>
<feature type="transmembrane region" description="Helical" evidence="16">
    <location>
        <begin position="1293"/>
        <end position="1321"/>
    </location>
</feature>
<evidence type="ECO:0000256" key="8">
    <source>
        <dbReference type="ARBA" id="ARBA00022837"/>
    </source>
</evidence>
<keyword evidence="6 16" id="KW-0812">Transmembrane</keyword>
<feature type="transmembrane region" description="Helical" evidence="16">
    <location>
        <begin position="793"/>
        <end position="811"/>
    </location>
</feature>
<dbReference type="Gene3D" id="1.20.120.350">
    <property type="entry name" value="Voltage-gated potassium channels. Chain C"/>
    <property type="match status" value="4"/>
</dbReference>
<feature type="transmembrane region" description="Helical" evidence="16">
    <location>
        <begin position="927"/>
        <end position="955"/>
    </location>
</feature>